<comment type="function">
    <text evidence="1 6">Exhibits S-adenosyl-L-methionine-dependent methyltransferase activity.</text>
</comment>
<evidence type="ECO:0000256" key="1">
    <source>
        <dbReference type="ARBA" id="ARBA00003907"/>
    </source>
</evidence>
<evidence type="ECO:0000313" key="7">
    <source>
        <dbReference type="EMBL" id="GLU48167.1"/>
    </source>
</evidence>
<dbReference type="EMBL" id="BSQG01000004">
    <property type="protein sequence ID" value="GLU48167.1"/>
    <property type="molecule type" value="Genomic_DNA"/>
</dbReference>
<sequence>MVLEHERLPTIADESWTALGNVAARAEETRRPAGLFSDPLAERFSAALAAPGQRDDRRKAETWSGDLLDMIADTIIIKTRFLDEFLEQASAAGCRQTVLLAAGLDTRAFRLPWPPGQRVFELDLPGLLDFKEAVLADAGARPTCERTVVRADLRDDWPGALLAAGFDPRRPTVWLAEGTLGFLTEEACDELMTELGRLSAPGSRLGLDHTHDGEVHTDRVRPFVEQAGFHMADMVKGGPTLPADQWLTGHGWQVEGHDIVERAAAYGRPTPYLFRGERSAHGRIFFTAERG</sequence>
<comment type="caution">
    <text evidence="7">The sequence shown here is derived from an EMBL/GenBank/DDBJ whole genome shotgun (WGS) entry which is preliminary data.</text>
</comment>
<evidence type="ECO:0000256" key="2">
    <source>
        <dbReference type="ARBA" id="ARBA00008138"/>
    </source>
</evidence>
<dbReference type="InterPro" id="IPR029063">
    <property type="entry name" value="SAM-dependent_MTases_sf"/>
</dbReference>
<proteinExistence type="inferred from homology"/>
<dbReference type="PANTHER" id="PTHR43619:SF2">
    <property type="entry name" value="S-ADENOSYL-L-METHIONINE-DEPENDENT METHYLTRANSFERASES SUPERFAMILY PROTEIN"/>
    <property type="match status" value="1"/>
</dbReference>
<dbReference type="Proteomes" id="UP001165092">
    <property type="component" value="Unassembled WGS sequence"/>
</dbReference>
<dbReference type="Pfam" id="PF04072">
    <property type="entry name" value="LCM"/>
    <property type="match status" value="1"/>
</dbReference>
<dbReference type="SUPFAM" id="SSF53335">
    <property type="entry name" value="S-adenosyl-L-methionine-dependent methyltransferases"/>
    <property type="match status" value="1"/>
</dbReference>
<reference evidence="7" key="1">
    <citation type="submission" date="2023-02" db="EMBL/GenBank/DDBJ databases">
        <title>Nocardiopsis ansamitocini NBRC 112285.</title>
        <authorList>
            <person name="Ichikawa N."/>
            <person name="Sato H."/>
            <person name="Tonouchi N."/>
        </authorList>
    </citation>
    <scope>NUCLEOTIDE SEQUENCE</scope>
    <source>
        <strain evidence="7">NBRC 112285</strain>
    </source>
</reference>
<evidence type="ECO:0000256" key="4">
    <source>
        <dbReference type="ARBA" id="ARBA00022679"/>
    </source>
</evidence>
<accession>A0A9W6UIY1</accession>
<dbReference type="PANTHER" id="PTHR43619">
    <property type="entry name" value="S-ADENOSYL-L-METHIONINE-DEPENDENT METHYLTRANSFERASE YKTD-RELATED"/>
    <property type="match status" value="1"/>
</dbReference>
<dbReference type="Gene3D" id="3.40.50.150">
    <property type="entry name" value="Vaccinia Virus protein VP39"/>
    <property type="match status" value="1"/>
</dbReference>
<evidence type="ECO:0000256" key="6">
    <source>
        <dbReference type="RuleBase" id="RU362030"/>
    </source>
</evidence>
<dbReference type="AlphaFoldDB" id="A0A9W6UIY1"/>
<protein>
    <recommendedName>
        <fullName evidence="6">S-adenosyl-L-methionine-dependent methyltransferase</fullName>
        <ecNumber evidence="6">2.1.1.-</ecNumber>
    </recommendedName>
</protein>
<dbReference type="NCBIfam" id="TIGR00027">
    <property type="entry name" value="mthyl_TIGR00027"/>
    <property type="match status" value="1"/>
</dbReference>
<dbReference type="InterPro" id="IPR007213">
    <property type="entry name" value="Ppm1/Ppm2/Tcmp"/>
</dbReference>
<dbReference type="RefSeq" id="WP_285759596.1">
    <property type="nucleotide sequence ID" value="NZ_BSQG01000004.1"/>
</dbReference>
<comment type="similarity">
    <text evidence="2 6">Belongs to the UPF0677 family.</text>
</comment>
<dbReference type="EC" id="2.1.1.-" evidence="6"/>
<dbReference type="GO" id="GO:0008168">
    <property type="term" value="F:methyltransferase activity"/>
    <property type="evidence" value="ECO:0007669"/>
    <property type="project" value="UniProtKB-UniRule"/>
</dbReference>
<dbReference type="GO" id="GO:0032259">
    <property type="term" value="P:methylation"/>
    <property type="evidence" value="ECO:0007669"/>
    <property type="project" value="UniProtKB-KW"/>
</dbReference>
<dbReference type="InterPro" id="IPR011610">
    <property type="entry name" value="SAM_mthyl_Trfase_ML2640-like"/>
</dbReference>
<keyword evidence="8" id="KW-1185">Reference proteome</keyword>
<keyword evidence="4" id="KW-0808">Transferase</keyword>
<name>A0A9W6UIY1_9ACTN</name>
<keyword evidence="3 6" id="KW-0489">Methyltransferase</keyword>
<evidence type="ECO:0000313" key="8">
    <source>
        <dbReference type="Proteomes" id="UP001165092"/>
    </source>
</evidence>
<gene>
    <name evidence="7" type="ORF">Nans01_25180</name>
</gene>
<organism evidence="7 8">
    <name type="scientific">Nocardiopsis ansamitocini</name>
    <dbReference type="NCBI Taxonomy" id="1670832"/>
    <lineage>
        <taxon>Bacteria</taxon>
        <taxon>Bacillati</taxon>
        <taxon>Actinomycetota</taxon>
        <taxon>Actinomycetes</taxon>
        <taxon>Streptosporangiales</taxon>
        <taxon>Nocardiopsidaceae</taxon>
        <taxon>Nocardiopsis</taxon>
    </lineage>
</organism>
<keyword evidence="5 6" id="KW-0949">S-adenosyl-L-methionine</keyword>
<evidence type="ECO:0000256" key="3">
    <source>
        <dbReference type="ARBA" id="ARBA00022603"/>
    </source>
</evidence>
<evidence type="ECO:0000256" key="5">
    <source>
        <dbReference type="ARBA" id="ARBA00022691"/>
    </source>
</evidence>